<dbReference type="InterPro" id="IPR001633">
    <property type="entry name" value="EAL_dom"/>
</dbReference>
<dbReference type="PROSITE" id="PS50887">
    <property type="entry name" value="GGDEF"/>
    <property type="match status" value="1"/>
</dbReference>
<dbReference type="EMBL" id="BAABRP010000020">
    <property type="protein sequence ID" value="GAA5514599.1"/>
    <property type="molecule type" value="Genomic_DNA"/>
</dbReference>
<name>A0ABP9WB86_9DEIO</name>
<feature type="domain" description="PAS" evidence="1">
    <location>
        <begin position="346"/>
        <end position="382"/>
    </location>
</feature>
<organism evidence="4 5">
    <name type="scientific">Deinococcus carri</name>
    <dbReference type="NCBI Taxonomy" id="1211323"/>
    <lineage>
        <taxon>Bacteria</taxon>
        <taxon>Thermotogati</taxon>
        <taxon>Deinococcota</taxon>
        <taxon>Deinococci</taxon>
        <taxon>Deinococcales</taxon>
        <taxon>Deinococcaceae</taxon>
        <taxon>Deinococcus</taxon>
    </lineage>
</organism>
<dbReference type="SUPFAM" id="SSF141868">
    <property type="entry name" value="EAL domain-like"/>
    <property type="match status" value="2"/>
</dbReference>
<dbReference type="InterPro" id="IPR000014">
    <property type="entry name" value="PAS"/>
</dbReference>
<dbReference type="InterPro" id="IPR035919">
    <property type="entry name" value="EAL_sf"/>
</dbReference>
<dbReference type="Proteomes" id="UP001401887">
    <property type="component" value="Unassembled WGS sequence"/>
</dbReference>
<dbReference type="SMART" id="SM00091">
    <property type="entry name" value="PAS"/>
    <property type="match status" value="3"/>
</dbReference>
<dbReference type="CDD" id="cd00130">
    <property type="entry name" value="PAS"/>
    <property type="match status" value="1"/>
</dbReference>
<dbReference type="CDD" id="cd01948">
    <property type="entry name" value="EAL"/>
    <property type="match status" value="1"/>
</dbReference>
<evidence type="ECO:0008006" key="6">
    <source>
        <dbReference type="Google" id="ProtNLM"/>
    </source>
</evidence>
<dbReference type="Pfam" id="PF13426">
    <property type="entry name" value="PAS_9"/>
    <property type="match status" value="1"/>
</dbReference>
<proteinExistence type="predicted"/>
<dbReference type="Gene3D" id="3.30.70.270">
    <property type="match status" value="1"/>
</dbReference>
<dbReference type="Pfam" id="PF00563">
    <property type="entry name" value="EAL"/>
    <property type="match status" value="1"/>
</dbReference>
<gene>
    <name evidence="4" type="ORF">Dcar01_03355</name>
</gene>
<dbReference type="InterPro" id="IPR029787">
    <property type="entry name" value="Nucleotide_cyclase"/>
</dbReference>
<protein>
    <recommendedName>
        <fullName evidence="6">Diguanylate cyclase</fullName>
    </recommendedName>
</protein>
<dbReference type="CDD" id="cd01949">
    <property type="entry name" value="GGDEF"/>
    <property type="match status" value="1"/>
</dbReference>
<dbReference type="NCBIfam" id="TIGR00254">
    <property type="entry name" value="GGDEF"/>
    <property type="match status" value="1"/>
</dbReference>
<dbReference type="PROSITE" id="PS50883">
    <property type="entry name" value="EAL"/>
    <property type="match status" value="1"/>
</dbReference>
<evidence type="ECO:0000259" key="2">
    <source>
        <dbReference type="PROSITE" id="PS50883"/>
    </source>
</evidence>
<evidence type="ECO:0000259" key="3">
    <source>
        <dbReference type="PROSITE" id="PS50887"/>
    </source>
</evidence>
<dbReference type="SUPFAM" id="SSF55785">
    <property type="entry name" value="PYP-like sensor domain (PAS domain)"/>
    <property type="match status" value="2"/>
</dbReference>
<dbReference type="InterPro" id="IPR035965">
    <property type="entry name" value="PAS-like_dom_sf"/>
</dbReference>
<dbReference type="SMART" id="SM00052">
    <property type="entry name" value="EAL"/>
    <property type="match status" value="1"/>
</dbReference>
<dbReference type="Pfam" id="PF00990">
    <property type="entry name" value="GGDEF"/>
    <property type="match status" value="1"/>
</dbReference>
<dbReference type="InterPro" id="IPR043128">
    <property type="entry name" value="Rev_trsase/Diguanyl_cyclase"/>
</dbReference>
<evidence type="ECO:0000313" key="5">
    <source>
        <dbReference type="Proteomes" id="UP001401887"/>
    </source>
</evidence>
<feature type="domain" description="EAL" evidence="2">
    <location>
        <begin position="652"/>
        <end position="891"/>
    </location>
</feature>
<comment type="caution">
    <text evidence="4">The sequence shown here is derived from an EMBL/GenBank/DDBJ whole genome shotgun (WGS) entry which is preliminary data.</text>
</comment>
<feature type="domain" description="GGDEF" evidence="3">
    <location>
        <begin position="511"/>
        <end position="643"/>
    </location>
</feature>
<keyword evidence="5" id="KW-1185">Reference proteome</keyword>
<sequence>MHPLPLPLPAFCSLLQATLSGSALPDAFVLFPHESSLVKLSVSATTRTAGDWSLLESLLPPEGQLLPLLAADRTAGTVGMLWTAPGVDVSAGTLETLAWLLTQFGAQAAPTAGQLIEHLPEAAALLDERQQLVAANSAWHHLLGSSPEASPGQLADVLPDWTALLAVLPEALAGHVRLVPPQTVQVPGRAPEHLGGELRPWLVPQTSRRWVLCLIWRAGSPVSGLPPDLYQEAFARADPAMIVTSNQGIVLLVNDAATALLEQDMQSTLGEPLWALGLWQQDPVARRRVRVAAVQAARGRPTDEELAVKTPAGERTMFLRVHSLTGQQLLFQLSERARAGKDILHQEAVLETMLRHAQEGLLVCDSRGQLVLFNQAAREMLGQDVSAVPPEEWPRHFALQTTQGEPWLDAGQLPLLRALAGEEVRGVEIILAPSERARRHVLVDAYPLQTAQPPVALGAVAFMRDVTERSHLSGQLQHLTQHDPLTTLPNRHNFLGLVEQALQRQHTAPTCRYAVLLCAIGGMEGLKGLRGSVQAHRLVLEGAARLVQAVRGSDVVARFEGEQFAVLLERPGPEASVDAITTRLRERLKAPFLLDGHEFTVDLHIGVVTDLLSYQDPEAVLRDAAAALYAARLQQTEVQPFRANVREELGRRVNSELALRSALHTGQLRLYYQPELHLRQGRVSGFRVLLGWQHPQQGLLWPETFLAGLQDRELYEALGKWTVQQVIGQQRQWRTLDPDRDFTIGLDITWTPMTDTSPLGLYGVLEDGADLDAEEQLTSTLWELGQLYHHSWQTLLPTSLSASRVNPTQPSVTPRLFVGARTVTRLPQDLDILNHALTLARHLELDLMADGIETQEQLGLLRGIGCVYATGPFVSPPLPPEAAWPFAVNGDDAISRR</sequence>
<dbReference type="PROSITE" id="PS50112">
    <property type="entry name" value="PAS"/>
    <property type="match status" value="1"/>
</dbReference>
<dbReference type="InterPro" id="IPR052155">
    <property type="entry name" value="Biofilm_reg_signaling"/>
</dbReference>
<dbReference type="PANTHER" id="PTHR44757:SF2">
    <property type="entry name" value="BIOFILM ARCHITECTURE MAINTENANCE PROTEIN MBAA"/>
    <property type="match status" value="1"/>
</dbReference>
<dbReference type="Gene3D" id="3.20.20.450">
    <property type="entry name" value="EAL domain"/>
    <property type="match status" value="2"/>
</dbReference>
<dbReference type="SMART" id="SM00267">
    <property type="entry name" value="GGDEF"/>
    <property type="match status" value="1"/>
</dbReference>
<dbReference type="Pfam" id="PF08448">
    <property type="entry name" value="PAS_4"/>
    <property type="match status" value="1"/>
</dbReference>
<dbReference type="Gene3D" id="3.30.450.20">
    <property type="entry name" value="PAS domain"/>
    <property type="match status" value="2"/>
</dbReference>
<dbReference type="Pfam" id="PF13188">
    <property type="entry name" value="PAS_8"/>
    <property type="match status" value="1"/>
</dbReference>
<evidence type="ECO:0000313" key="4">
    <source>
        <dbReference type="EMBL" id="GAA5514599.1"/>
    </source>
</evidence>
<dbReference type="InterPro" id="IPR013656">
    <property type="entry name" value="PAS_4"/>
</dbReference>
<dbReference type="InterPro" id="IPR000160">
    <property type="entry name" value="GGDEF_dom"/>
</dbReference>
<dbReference type="SUPFAM" id="SSF55073">
    <property type="entry name" value="Nucleotide cyclase"/>
    <property type="match status" value="1"/>
</dbReference>
<reference evidence="4 5" key="1">
    <citation type="submission" date="2024-02" db="EMBL/GenBank/DDBJ databases">
        <title>Deinococcus carri NBRC 110142.</title>
        <authorList>
            <person name="Ichikawa N."/>
            <person name="Katano-Makiyama Y."/>
            <person name="Hidaka K."/>
        </authorList>
    </citation>
    <scope>NUCLEOTIDE SEQUENCE [LARGE SCALE GENOMIC DNA]</scope>
    <source>
        <strain evidence="4 5">NBRC 110142</strain>
    </source>
</reference>
<evidence type="ECO:0000259" key="1">
    <source>
        <dbReference type="PROSITE" id="PS50112"/>
    </source>
</evidence>
<dbReference type="PANTHER" id="PTHR44757">
    <property type="entry name" value="DIGUANYLATE CYCLASE DGCP"/>
    <property type="match status" value="1"/>
</dbReference>
<accession>A0ABP9WB86</accession>